<keyword evidence="5" id="KW-1185">Reference proteome</keyword>
<dbReference type="EMBL" id="NKXO01000020">
    <property type="protein sequence ID" value="PKQ69290.1"/>
    <property type="molecule type" value="Genomic_DNA"/>
</dbReference>
<dbReference type="SUPFAM" id="SSF49265">
    <property type="entry name" value="Fibronectin type III"/>
    <property type="match status" value="3"/>
</dbReference>
<feature type="domain" description="Fibronectin type-III" evidence="3">
    <location>
        <begin position="386"/>
        <end position="476"/>
    </location>
</feature>
<accession>A0A2N3IG46</accession>
<reference evidence="4 5" key="1">
    <citation type="submission" date="2017-06" db="EMBL/GenBank/DDBJ databases">
        <title>Raineya orbicola gen. nov., sp. nov. a slightly thermophilic bacterium of the phylum Bacteroidetes and the description of Raineyaceae fam. nov.</title>
        <authorList>
            <person name="Albuquerque L."/>
            <person name="Polonia A.R.M."/>
            <person name="Barroso C."/>
            <person name="Froufe H.J.C."/>
            <person name="Lage O."/>
            <person name="Lobo-Da-Cunha A."/>
            <person name="Egas C."/>
            <person name="Da Costa M.S."/>
        </authorList>
    </citation>
    <scope>NUCLEOTIDE SEQUENCE [LARGE SCALE GENOMIC DNA]</scope>
    <source>
        <strain evidence="4 5">SPSPC-11</strain>
    </source>
</reference>
<dbReference type="Pfam" id="PF00801">
    <property type="entry name" value="PKD"/>
    <property type="match status" value="1"/>
</dbReference>
<dbReference type="Pfam" id="PF00041">
    <property type="entry name" value="fn3"/>
    <property type="match status" value="2"/>
</dbReference>
<evidence type="ECO:0000259" key="3">
    <source>
        <dbReference type="PROSITE" id="PS50853"/>
    </source>
</evidence>
<keyword evidence="2" id="KW-0732">Signal</keyword>
<feature type="domain" description="Fibronectin type-III" evidence="3">
    <location>
        <begin position="293"/>
        <end position="382"/>
    </location>
</feature>
<dbReference type="SMART" id="SM00060">
    <property type="entry name" value="FN3"/>
    <property type="match status" value="4"/>
</dbReference>
<dbReference type="CDD" id="cd00063">
    <property type="entry name" value="FN3"/>
    <property type="match status" value="4"/>
</dbReference>
<organism evidence="4 5">
    <name type="scientific">Raineya orbicola</name>
    <dbReference type="NCBI Taxonomy" id="2016530"/>
    <lineage>
        <taxon>Bacteria</taxon>
        <taxon>Pseudomonadati</taxon>
        <taxon>Bacteroidota</taxon>
        <taxon>Cytophagia</taxon>
        <taxon>Cytophagales</taxon>
        <taxon>Raineyaceae</taxon>
        <taxon>Raineya</taxon>
    </lineage>
</organism>
<dbReference type="Gene3D" id="2.60.40.10">
    <property type="entry name" value="Immunoglobulins"/>
    <property type="match status" value="5"/>
</dbReference>
<dbReference type="PROSITE" id="PS50853">
    <property type="entry name" value="FN3"/>
    <property type="match status" value="4"/>
</dbReference>
<dbReference type="InterPro" id="IPR003961">
    <property type="entry name" value="FN3_dom"/>
</dbReference>
<evidence type="ECO:0000256" key="1">
    <source>
        <dbReference type="ARBA" id="ARBA00022737"/>
    </source>
</evidence>
<sequence length="751" mass="81346">MKKLLLAVCFWALGIGAFAQMLVVDFNMSSTSICVGQSVTFTDASTAISTPAINSWSWNFDFGVLGGASPSTASTQGPHTVTFNNSGVYIIRLEVSNGILTNSTTKVLNVSVGINPPIMIDFEGTFPPAGFSVSNSGGTANWEQNNSVGYGGGKSMWRNLCSSSIGSNALFFNTPRVNLVGYLSAFVEFKVAYQAWSASSYATLALEVSTNCGVTYTSIWSKSGEPLATVTPWFSSTCFTPTSTSQWRTEFIDVSTYIGNPSVQFRLRLTDIFSNHIYIDDFKILTVSTPPNAPTGLTANAPVFNQVNLSWTDNATNEWGYRVERSPDGSTWTQVGGNLPPSTTSYTDNTVAPNTLYYYRVYAYIASLNSYSNIVNVTTPNVSLNAPSALTATAVSATRINLAWTDNDANEAGYKVERSTDGITFTEIASSLPPNTTSFSDNGLTPDTEYWYRVRCFLGPTNSSYSNVANARTFVVLNAPTTLTATAASTTQINLTWVDNATNETGYKVERSTDGINFTEIASSLPANSTSYASNGLTPGTLYFFRVRAFNGSVNSPYSNTASAAPLVLINAPTSLVATAVSPTQINLAWVDNATNEAGYKVERSTDGTNFTEISGTGLAPNSTTFIDAPVSSNTTYYYRVRAFNGPNIHSPYSNVAQATTPLPTALENEWQTHIKVYPNPAENIIWIDFDKLSQMPHKVSLYNTLGILQDEKAVGYQRKISFEVSKLPKGVYHLQIIGENARIHKKLVVK</sequence>
<evidence type="ECO:0000313" key="4">
    <source>
        <dbReference type="EMBL" id="PKQ69290.1"/>
    </source>
</evidence>
<feature type="domain" description="Fibronectin type-III" evidence="3">
    <location>
        <begin position="572"/>
        <end position="664"/>
    </location>
</feature>
<dbReference type="AlphaFoldDB" id="A0A2N3IG46"/>
<protein>
    <submittedName>
        <fullName evidence="4">Por secretion system C-terminal sorting domain</fullName>
    </submittedName>
</protein>
<dbReference type="RefSeq" id="WP_101358714.1">
    <property type="nucleotide sequence ID" value="NZ_NKXO01000020.1"/>
</dbReference>
<dbReference type="InterPro" id="IPR035986">
    <property type="entry name" value="PKD_dom_sf"/>
</dbReference>
<evidence type="ECO:0000313" key="5">
    <source>
        <dbReference type="Proteomes" id="UP000233387"/>
    </source>
</evidence>
<comment type="caution">
    <text evidence="4">The sequence shown here is derived from an EMBL/GenBank/DDBJ whole genome shotgun (WGS) entry which is preliminary data.</text>
</comment>
<dbReference type="NCBIfam" id="TIGR04183">
    <property type="entry name" value="Por_Secre_tail"/>
    <property type="match status" value="1"/>
</dbReference>
<dbReference type="PANTHER" id="PTHR46708">
    <property type="entry name" value="TENASCIN"/>
    <property type="match status" value="1"/>
</dbReference>
<dbReference type="Gene3D" id="2.60.120.260">
    <property type="entry name" value="Galactose-binding domain-like"/>
    <property type="match status" value="1"/>
</dbReference>
<dbReference type="SMART" id="SM00089">
    <property type="entry name" value="PKD"/>
    <property type="match status" value="1"/>
</dbReference>
<dbReference type="OrthoDB" id="9803616at2"/>
<dbReference type="Pfam" id="PF18962">
    <property type="entry name" value="Por_Secre_tail"/>
    <property type="match status" value="1"/>
</dbReference>
<name>A0A2N3IG46_9BACT</name>
<feature type="domain" description="Fibronectin type-III" evidence="3">
    <location>
        <begin position="479"/>
        <end position="569"/>
    </location>
</feature>
<dbReference type="InterPro" id="IPR013783">
    <property type="entry name" value="Ig-like_fold"/>
</dbReference>
<dbReference type="SUPFAM" id="SSF49299">
    <property type="entry name" value="PKD domain"/>
    <property type="match status" value="1"/>
</dbReference>
<dbReference type="PANTHER" id="PTHR46708:SF11">
    <property type="entry name" value="RECEPTOR-TYPE TYROSINE-PROTEIN PHOSPHATASE ETA-LIKE"/>
    <property type="match status" value="1"/>
</dbReference>
<dbReference type="InterPro" id="IPR026444">
    <property type="entry name" value="Secre_tail"/>
</dbReference>
<keyword evidence="1" id="KW-0677">Repeat</keyword>
<feature type="signal peptide" evidence="2">
    <location>
        <begin position="1"/>
        <end position="19"/>
    </location>
</feature>
<dbReference type="InterPro" id="IPR000601">
    <property type="entry name" value="PKD_dom"/>
</dbReference>
<dbReference type="InterPro" id="IPR050991">
    <property type="entry name" value="ECM_Regulatory_Proteins"/>
</dbReference>
<dbReference type="InterPro" id="IPR036116">
    <property type="entry name" value="FN3_sf"/>
</dbReference>
<dbReference type="Proteomes" id="UP000233387">
    <property type="component" value="Unassembled WGS sequence"/>
</dbReference>
<evidence type="ECO:0000256" key="2">
    <source>
        <dbReference type="SAM" id="SignalP"/>
    </source>
</evidence>
<dbReference type="InterPro" id="IPR022409">
    <property type="entry name" value="PKD/Chitinase_dom"/>
</dbReference>
<gene>
    <name evidence="4" type="ORF">Rain11_1443</name>
</gene>
<feature type="chain" id="PRO_5014807349" evidence="2">
    <location>
        <begin position="20"/>
        <end position="751"/>
    </location>
</feature>
<proteinExistence type="predicted"/>